<proteinExistence type="predicted"/>
<name>F0WEI8_9STRA</name>
<gene>
    <name evidence="1" type="primary">AlNc14C75G5039</name>
    <name evidence="2" type="synonym">AlNc14C171G8003</name>
    <name evidence="1" type="ORF">ALNC14_057630</name>
    <name evidence="2" type="ORF">ALNC14_090130</name>
</gene>
<protein>
    <submittedName>
        <fullName evidence="2">AlNc14C171G8003 protein</fullName>
    </submittedName>
    <submittedName>
        <fullName evidence="1">AlNc14C75G5039 protein</fullName>
    </submittedName>
</protein>
<reference evidence="1" key="2">
    <citation type="submission" date="2011-02" db="EMBL/GenBank/DDBJ databases">
        <authorList>
            <person name="MacLean D."/>
        </authorList>
    </citation>
    <scope>NUCLEOTIDE SEQUENCE</scope>
</reference>
<reference evidence="1" key="1">
    <citation type="journal article" date="2011" name="PLoS Biol.">
        <title>Gene gain and loss during evolution of obligate parasitism in the white rust pathogen of Arabidopsis thaliana.</title>
        <authorList>
            <person name="Kemen E."/>
            <person name="Gardiner A."/>
            <person name="Schultz-Larsen T."/>
            <person name="Kemen A.C."/>
            <person name="Balmuth A.L."/>
            <person name="Robert-Seilaniantz A."/>
            <person name="Bailey K."/>
            <person name="Holub E."/>
            <person name="Studholme D.J."/>
            <person name="Maclean D."/>
            <person name="Jones J.D."/>
        </authorList>
    </citation>
    <scope>NUCLEOTIDE SEQUENCE</scope>
</reference>
<evidence type="ECO:0000313" key="1">
    <source>
        <dbReference type="EMBL" id="CCA19620.1"/>
    </source>
</evidence>
<evidence type="ECO:0000313" key="2">
    <source>
        <dbReference type="EMBL" id="CCA22870.1"/>
    </source>
</evidence>
<dbReference type="EMBL" id="FR824216">
    <property type="protein sequence ID" value="CCA22870.1"/>
    <property type="molecule type" value="Genomic_DNA"/>
</dbReference>
<organism evidence="1">
    <name type="scientific">Albugo laibachii Nc14</name>
    <dbReference type="NCBI Taxonomy" id="890382"/>
    <lineage>
        <taxon>Eukaryota</taxon>
        <taxon>Sar</taxon>
        <taxon>Stramenopiles</taxon>
        <taxon>Oomycota</taxon>
        <taxon>Peronosporomycetes</taxon>
        <taxon>Albuginales</taxon>
        <taxon>Albuginaceae</taxon>
        <taxon>Albugo</taxon>
    </lineage>
</organism>
<sequence>MGILRTISSQVSASPLQYVQEGKNSIPDMLEFVGKPLDYLYNLCADFSRDKGSISATTLGLGSDG</sequence>
<accession>F0WEI8</accession>
<dbReference type="AlphaFoldDB" id="F0WEI8"/>
<dbReference type="HOGENOM" id="CLU_2854321_0_0_1"/>
<dbReference type="EMBL" id="FR824120">
    <property type="protein sequence ID" value="CCA19620.1"/>
    <property type="molecule type" value="Genomic_DNA"/>
</dbReference>